<keyword evidence="2" id="KW-0812">Transmembrane</keyword>
<feature type="transmembrane region" description="Helical" evidence="2">
    <location>
        <begin position="263"/>
        <end position="284"/>
    </location>
</feature>
<dbReference type="EMBL" id="KN846975">
    <property type="protein sequence ID" value="KIW75398.1"/>
    <property type="molecule type" value="Genomic_DNA"/>
</dbReference>
<evidence type="ECO:0000256" key="1">
    <source>
        <dbReference type="SAM" id="MobiDB-lite"/>
    </source>
</evidence>
<keyword evidence="2" id="KW-1133">Transmembrane helix</keyword>
<dbReference type="GeneID" id="25309629"/>
<dbReference type="Proteomes" id="UP000053029">
    <property type="component" value="Unassembled WGS sequence"/>
</dbReference>
<dbReference type="AlphaFoldDB" id="A0A0D2G3S0"/>
<gene>
    <name evidence="3" type="ORF">Z517_10139</name>
</gene>
<protein>
    <submittedName>
        <fullName evidence="3">Uncharacterized protein</fullName>
    </submittedName>
</protein>
<name>A0A0D2G3S0_9EURO</name>
<sequence length="286" mass="32592">MPHKSVRRTLGIEPPDLYREHWHPDRKNIEREECKVFRKEQKLLICELQDDLPSSSSHTTTTLSSASPRKWSSFSPIRRLFKRSKRHHRSQATSHDDHSRSNMTPRYKIVGKIYPSDKSTGVFKSVPAGLLALEPVSSCHPELIHDVRHYLRQRPHRQDWTVKGALPKSGQTPSTAVGTEKGLSWRSPELANRGCSTSPASRPPDSRGQRRFVLLERRVRCNCEESFHPRHRLRVFYKLGYVPDPQKAAEAKRRTERIERQRARTTIALSTATIACGAGAVIAAGT</sequence>
<keyword evidence="4" id="KW-1185">Reference proteome</keyword>
<evidence type="ECO:0000313" key="3">
    <source>
        <dbReference type="EMBL" id="KIW75398.1"/>
    </source>
</evidence>
<dbReference type="RefSeq" id="XP_013279206.1">
    <property type="nucleotide sequence ID" value="XM_013423752.1"/>
</dbReference>
<dbReference type="OrthoDB" id="4156205at2759"/>
<reference evidence="3 4" key="1">
    <citation type="submission" date="2015-01" db="EMBL/GenBank/DDBJ databases">
        <title>The Genome Sequence of Fonsecaea pedrosoi CBS 271.37.</title>
        <authorList>
            <consortium name="The Broad Institute Genomics Platform"/>
            <person name="Cuomo C."/>
            <person name="de Hoog S."/>
            <person name="Gorbushina A."/>
            <person name="Stielow B."/>
            <person name="Teixiera M."/>
            <person name="Abouelleil A."/>
            <person name="Chapman S.B."/>
            <person name="Priest M."/>
            <person name="Young S.K."/>
            <person name="Wortman J."/>
            <person name="Nusbaum C."/>
            <person name="Birren B."/>
        </authorList>
    </citation>
    <scope>NUCLEOTIDE SEQUENCE [LARGE SCALE GENOMIC DNA]</scope>
    <source>
        <strain evidence="3 4">CBS 271.37</strain>
    </source>
</reference>
<feature type="region of interest" description="Disordered" evidence="1">
    <location>
        <begin position="82"/>
        <end position="104"/>
    </location>
</feature>
<dbReference type="VEuPathDB" id="FungiDB:Z517_10139"/>
<keyword evidence="2" id="KW-0472">Membrane</keyword>
<organism evidence="3 4">
    <name type="scientific">Fonsecaea pedrosoi CBS 271.37</name>
    <dbReference type="NCBI Taxonomy" id="1442368"/>
    <lineage>
        <taxon>Eukaryota</taxon>
        <taxon>Fungi</taxon>
        <taxon>Dikarya</taxon>
        <taxon>Ascomycota</taxon>
        <taxon>Pezizomycotina</taxon>
        <taxon>Eurotiomycetes</taxon>
        <taxon>Chaetothyriomycetidae</taxon>
        <taxon>Chaetothyriales</taxon>
        <taxon>Herpotrichiellaceae</taxon>
        <taxon>Fonsecaea</taxon>
    </lineage>
</organism>
<proteinExistence type="predicted"/>
<accession>A0A0D2G3S0</accession>
<evidence type="ECO:0000313" key="4">
    <source>
        <dbReference type="Proteomes" id="UP000053029"/>
    </source>
</evidence>
<dbReference type="HOGENOM" id="CLU_1085856_0_0_1"/>
<feature type="region of interest" description="Disordered" evidence="1">
    <location>
        <begin position="163"/>
        <end position="209"/>
    </location>
</feature>
<evidence type="ECO:0000256" key="2">
    <source>
        <dbReference type="SAM" id="Phobius"/>
    </source>
</evidence>